<organism evidence="2 3">
    <name type="scientific">Durusdinium trenchii</name>
    <dbReference type="NCBI Taxonomy" id="1381693"/>
    <lineage>
        <taxon>Eukaryota</taxon>
        <taxon>Sar</taxon>
        <taxon>Alveolata</taxon>
        <taxon>Dinophyceae</taxon>
        <taxon>Suessiales</taxon>
        <taxon>Symbiodiniaceae</taxon>
        <taxon>Durusdinium</taxon>
    </lineage>
</organism>
<dbReference type="EMBL" id="CAXAMM010042375">
    <property type="protein sequence ID" value="CAK9104446.1"/>
    <property type="molecule type" value="Genomic_DNA"/>
</dbReference>
<evidence type="ECO:0000313" key="2">
    <source>
        <dbReference type="EMBL" id="CAK9104446.1"/>
    </source>
</evidence>
<gene>
    <name evidence="2" type="ORF">SCF082_LOCUS48745</name>
</gene>
<name>A0ABP0RUX2_9DINO</name>
<evidence type="ECO:0000256" key="1">
    <source>
        <dbReference type="SAM" id="MobiDB-lite"/>
    </source>
</evidence>
<protein>
    <submittedName>
        <fullName evidence="2">Uncharacterized protein</fullName>
    </submittedName>
</protein>
<keyword evidence="3" id="KW-1185">Reference proteome</keyword>
<sequence>MPDHWTKWKLNKKEEKEVEEHEKTVYDGSIAMGNTVEDAQKAAREAKLAKTKAHIMFIQLNSEDFDRLFLEFFTDKAMKEQKMARAAAKKSGTVTTVATTAGTYIDKDSLPPEANTSYYEKLMDSMNVILANHNFCDIQTAEALPIVDGAKTSGEPFNSKACEIALRKEGTYRCGINLLWIDPFASITPAVPLDHSRVVELGQFAYPDGKTPRHLQENFHVATDAADVDLLGKRGKWRGISPEEMQHSLIFALAKCIEDKVDDDCLQDWRKIFLTAPCVITIVGNDDQMFWEAFRKRQQVIASYDCVKRSARQLAHEVRAFKVKKEKETGESLSIKDITDLFGEKKDLMAKSTRQGDMADGFVKDCLYVYDKMLSDPDCNQVLDRLEALQWVLQVLCDMIENGQLDKDTISKGYLQGSGTSASLVELLKLKRSTVQHFLQVELPRNQFDTEDLKMIYEKIMTVKNYRKYVNPSKTTDSSILAEVQWMSSLKGSSLLVLRLMEDDIDLLYSVTLNGPLVVLLKKGKGVSPLELLDIETFNVRWQPCLAAKNNELAAEKALYQQDGKNAKEDVCTQIAEGSLAPQPSKYPKGSREHFVATAAEQVQIYVSLVPEPATMAGVAKVVKESHVAQHLGAQGKGCIMIHFDAQLFGESLKRPDRRFPPLSPALVKKLVHGALKGRGCSPNSKVGDDHYDKPLDGDYVFLNDGGRNVLESLLSPFKAKETGKASIAHYLDTTEITLCLSQDQLCVIEKELYGAKMVGCDAPTSEEKDKEEVRDGGAYEPVFFHHLPTTFYLNALKAYEVRAVVDLTTGCGSLAKAALLQRIPFLGMTLTESHASLLKAELVKFVKQKMTEEGSTFYSPEWCALAGAGDAGTKNKGGGEDPKPNKKPKTDLIESSEADSDASGERCS</sequence>
<dbReference type="Proteomes" id="UP001642464">
    <property type="component" value="Unassembled WGS sequence"/>
</dbReference>
<feature type="compositionally biased region" description="Basic and acidic residues" evidence="1">
    <location>
        <begin position="878"/>
        <end position="893"/>
    </location>
</feature>
<accession>A0ABP0RUX2</accession>
<proteinExistence type="predicted"/>
<feature type="region of interest" description="Disordered" evidence="1">
    <location>
        <begin position="870"/>
        <end position="909"/>
    </location>
</feature>
<evidence type="ECO:0000313" key="3">
    <source>
        <dbReference type="Proteomes" id="UP001642464"/>
    </source>
</evidence>
<reference evidence="2 3" key="1">
    <citation type="submission" date="2024-02" db="EMBL/GenBank/DDBJ databases">
        <authorList>
            <person name="Chen Y."/>
            <person name="Shah S."/>
            <person name="Dougan E. K."/>
            <person name="Thang M."/>
            <person name="Chan C."/>
        </authorList>
    </citation>
    <scope>NUCLEOTIDE SEQUENCE [LARGE SCALE GENOMIC DNA]</scope>
</reference>
<comment type="caution">
    <text evidence="2">The sequence shown here is derived from an EMBL/GenBank/DDBJ whole genome shotgun (WGS) entry which is preliminary data.</text>
</comment>